<dbReference type="PANTHER" id="PTHR38011">
    <property type="entry name" value="DIHYDROFOLATE REDUCTASE FAMILY PROTEIN (AFU_ORTHOLOGUE AFUA_8G06820)"/>
    <property type="match status" value="1"/>
</dbReference>
<dbReference type="InterPro" id="IPR024072">
    <property type="entry name" value="DHFR-like_dom_sf"/>
</dbReference>
<dbReference type="GO" id="GO:0009231">
    <property type="term" value="P:riboflavin biosynthetic process"/>
    <property type="evidence" value="ECO:0007669"/>
    <property type="project" value="InterPro"/>
</dbReference>
<feature type="domain" description="Bacterial bifunctional deaminase-reductase C-terminal" evidence="1">
    <location>
        <begin position="2"/>
        <end position="162"/>
    </location>
</feature>
<dbReference type="OrthoDB" id="195113at2"/>
<evidence type="ECO:0000313" key="2">
    <source>
        <dbReference type="EMBL" id="KAA8500569.1"/>
    </source>
</evidence>
<comment type="caution">
    <text evidence="2">The sequence shown here is derived from an EMBL/GenBank/DDBJ whole genome shotgun (WGS) entry which is preliminary data.</text>
</comment>
<accession>A0A5M9HYN1</accession>
<gene>
    <name evidence="2" type="ORF">FNY66_12595</name>
</gene>
<dbReference type="SUPFAM" id="SSF53597">
    <property type="entry name" value="Dihydrofolate reductase-like"/>
    <property type="match status" value="1"/>
</dbReference>
<dbReference type="Proteomes" id="UP000322025">
    <property type="component" value="Unassembled WGS sequence"/>
</dbReference>
<sequence>MRKVILYIAMSLDGYIADKNGGVAWLAGQDAEVADEGTYSEFVQGIDTVVMGWNTYAQVRTELSPEIWPYEEMESYVITHRNEKSTGNIKFVREEPCELTVRLKEMPGKDIWICGGSSIIQPLVRENLIDEYRVSIIPTILGDGIPLFGDRETELHLRLNKTMMYNGIAELVYTRR</sequence>
<dbReference type="InterPro" id="IPR002734">
    <property type="entry name" value="RibDG_C"/>
</dbReference>
<name>A0A5M9HYN1_9FIRM</name>
<dbReference type="Pfam" id="PF01872">
    <property type="entry name" value="RibD_C"/>
    <property type="match status" value="1"/>
</dbReference>
<proteinExistence type="predicted"/>
<evidence type="ECO:0000313" key="3">
    <source>
        <dbReference type="Proteomes" id="UP000322025"/>
    </source>
</evidence>
<dbReference type="EMBL" id="VMSO01000021">
    <property type="protein sequence ID" value="KAA8500569.1"/>
    <property type="molecule type" value="Genomic_DNA"/>
</dbReference>
<reference evidence="2" key="1">
    <citation type="submission" date="2019-07" db="EMBL/GenBank/DDBJ databases">
        <authorList>
            <person name="Wongkuna S."/>
            <person name="Scaria J."/>
        </authorList>
    </citation>
    <scope>NUCLEOTIDE SEQUENCE [LARGE SCALE GENOMIC DNA]</scope>
    <source>
        <strain evidence="2">SW178</strain>
    </source>
</reference>
<dbReference type="GO" id="GO:0008703">
    <property type="term" value="F:5-amino-6-(5-phosphoribosylamino)uracil reductase activity"/>
    <property type="evidence" value="ECO:0007669"/>
    <property type="project" value="InterPro"/>
</dbReference>
<dbReference type="RefSeq" id="WP_150311379.1">
    <property type="nucleotide sequence ID" value="NZ_VMSO01000021.1"/>
</dbReference>
<dbReference type="Gene3D" id="3.40.430.10">
    <property type="entry name" value="Dihydrofolate Reductase, subunit A"/>
    <property type="match status" value="1"/>
</dbReference>
<evidence type="ECO:0000259" key="1">
    <source>
        <dbReference type="Pfam" id="PF01872"/>
    </source>
</evidence>
<dbReference type="AlphaFoldDB" id="A0A5M9HYN1"/>
<organism evidence="2 3">
    <name type="scientific">Mediterraneibacter catenae</name>
    <dbReference type="NCBI Taxonomy" id="2594882"/>
    <lineage>
        <taxon>Bacteria</taxon>
        <taxon>Bacillati</taxon>
        <taxon>Bacillota</taxon>
        <taxon>Clostridia</taxon>
        <taxon>Lachnospirales</taxon>
        <taxon>Lachnospiraceae</taxon>
        <taxon>Mediterraneibacter</taxon>
    </lineage>
</organism>
<dbReference type="InterPro" id="IPR050765">
    <property type="entry name" value="Riboflavin_Biosynth_HTPR"/>
</dbReference>
<protein>
    <submittedName>
        <fullName evidence="2">Dihydrofolate reductase</fullName>
    </submittedName>
</protein>
<dbReference type="PANTHER" id="PTHR38011:SF11">
    <property type="entry name" value="2,5-DIAMINO-6-RIBOSYLAMINO-4(3H)-PYRIMIDINONE 5'-PHOSPHATE REDUCTASE"/>
    <property type="match status" value="1"/>
</dbReference>
<keyword evidence="3" id="KW-1185">Reference proteome</keyword>